<evidence type="ECO:0000256" key="6">
    <source>
        <dbReference type="ARBA" id="ARBA00023136"/>
    </source>
</evidence>
<name>A0A345PA54_9GAMM</name>
<evidence type="ECO:0000256" key="4">
    <source>
        <dbReference type="ARBA" id="ARBA00022692"/>
    </source>
</evidence>
<keyword evidence="4 8" id="KW-0812">Transmembrane</keyword>
<keyword evidence="6 8" id="KW-0472">Membrane</keyword>
<organism evidence="13 14">
    <name type="scientific">Aquirhabdus parva</name>
    <dbReference type="NCBI Taxonomy" id="2283318"/>
    <lineage>
        <taxon>Bacteria</taxon>
        <taxon>Pseudomonadati</taxon>
        <taxon>Pseudomonadota</taxon>
        <taxon>Gammaproteobacteria</taxon>
        <taxon>Moraxellales</taxon>
        <taxon>Moraxellaceae</taxon>
        <taxon>Aquirhabdus</taxon>
    </lineage>
</organism>
<dbReference type="GO" id="GO:0009279">
    <property type="term" value="C:cell outer membrane"/>
    <property type="evidence" value="ECO:0007669"/>
    <property type="project" value="UniProtKB-SubCell"/>
</dbReference>
<dbReference type="RefSeq" id="WP_114900271.1">
    <property type="nucleotide sequence ID" value="NZ_CP031222.1"/>
</dbReference>
<keyword evidence="7 8" id="KW-0998">Cell outer membrane</keyword>
<dbReference type="CDD" id="cd01347">
    <property type="entry name" value="ligand_gated_channel"/>
    <property type="match status" value="1"/>
</dbReference>
<reference evidence="13 14" key="1">
    <citation type="submission" date="2018-07" db="EMBL/GenBank/DDBJ databases">
        <title>Genome sequencing of Moraxellaceae gen. HYN0046.</title>
        <authorList>
            <person name="Kim M."/>
            <person name="Yi H."/>
        </authorList>
    </citation>
    <scope>NUCLEOTIDE SEQUENCE [LARGE SCALE GENOMIC DNA]</scope>
    <source>
        <strain evidence="13 14">HYN0046</strain>
    </source>
</reference>
<dbReference type="Pfam" id="PF00593">
    <property type="entry name" value="TonB_dep_Rec_b-barrel"/>
    <property type="match status" value="1"/>
</dbReference>
<dbReference type="InterPro" id="IPR036942">
    <property type="entry name" value="Beta-barrel_TonB_sf"/>
</dbReference>
<keyword evidence="2 8" id="KW-0813">Transport</keyword>
<feature type="chain" id="PRO_5016641305" evidence="10">
    <location>
        <begin position="22"/>
        <end position="869"/>
    </location>
</feature>
<dbReference type="Gene3D" id="2.170.130.10">
    <property type="entry name" value="TonB-dependent receptor, plug domain"/>
    <property type="match status" value="1"/>
</dbReference>
<dbReference type="Gene3D" id="2.40.170.20">
    <property type="entry name" value="TonB-dependent receptor, beta-barrel domain"/>
    <property type="match status" value="1"/>
</dbReference>
<dbReference type="SUPFAM" id="SSF56935">
    <property type="entry name" value="Porins"/>
    <property type="match status" value="1"/>
</dbReference>
<evidence type="ECO:0000259" key="11">
    <source>
        <dbReference type="Pfam" id="PF00593"/>
    </source>
</evidence>
<keyword evidence="5 9" id="KW-0798">TonB box</keyword>
<dbReference type="AlphaFoldDB" id="A0A345PA54"/>
<evidence type="ECO:0000256" key="3">
    <source>
        <dbReference type="ARBA" id="ARBA00022452"/>
    </source>
</evidence>
<proteinExistence type="inferred from homology"/>
<dbReference type="InterPro" id="IPR000531">
    <property type="entry name" value="Beta-barrel_TonB"/>
</dbReference>
<dbReference type="EMBL" id="CP031222">
    <property type="protein sequence ID" value="AXI04163.1"/>
    <property type="molecule type" value="Genomic_DNA"/>
</dbReference>
<comment type="similarity">
    <text evidence="8 9">Belongs to the TonB-dependent receptor family.</text>
</comment>
<dbReference type="KEGG" id="mbah:HYN46_15735"/>
<keyword evidence="14" id="KW-1185">Reference proteome</keyword>
<evidence type="ECO:0000313" key="13">
    <source>
        <dbReference type="EMBL" id="AXI04163.1"/>
    </source>
</evidence>
<dbReference type="PROSITE" id="PS52016">
    <property type="entry name" value="TONB_DEPENDENT_REC_3"/>
    <property type="match status" value="1"/>
</dbReference>
<evidence type="ECO:0000259" key="12">
    <source>
        <dbReference type="Pfam" id="PF07715"/>
    </source>
</evidence>
<evidence type="ECO:0000256" key="5">
    <source>
        <dbReference type="ARBA" id="ARBA00023077"/>
    </source>
</evidence>
<feature type="signal peptide" evidence="10">
    <location>
        <begin position="1"/>
        <end position="21"/>
    </location>
</feature>
<keyword evidence="10" id="KW-0732">Signal</keyword>
<evidence type="ECO:0000256" key="2">
    <source>
        <dbReference type="ARBA" id="ARBA00022448"/>
    </source>
</evidence>
<evidence type="ECO:0000256" key="1">
    <source>
        <dbReference type="ARBA" id="ARBA00004571"/>
    </source>
</evidence>
<dbReference type="InterPro" id="IPR012910">
    <property type="entry name" value="Plug_dom"/>
</dbReference>
<keyword evidence="3 8" id="KW-1134">Transmembrane beta strand</keyword>
<evidence type="ECO:0000313" key="14">
    <source>
        <dbReference type="Proteomes" id="UP000253940"/>
    </source>
</evidence>
<comment type="subcellular location">
    <subcellularLocation>
        <location evidence="1 8">Cell outer membrane</location>
        <topology evidence="1 8">Multi-pass membrane protein</topology>
    </subcellularLocation>
</comment>
<dbReference type="Pfam" id="PF07715">
    <property type="entry name" value="Plug"/>
    <property type="match status" value="1"/>
</dbReference>
<evidence type="ECO:0000256" key="9">
    <source>
        <dbReference type="RuleBase" id="RU003357"/>
    </source>
</evidence>
<evidence type="ECO:0000256" key="10">
    <source>
        <dbReference type="SAM" id="SignalP"/>
    </source>
</evidence>
<accession>A0A345PA54</accession>
<sequence>MKLNLLAATIISLLAAQIAAAQEASDAQPSKPKDDQPVEQVVVTGSNIRGVQKEGASAVQVITAKQIKASGKTNLPDILRSISANSGNSFNEQYTGSFSAGTAGVSLRGLGQKNTLILLDGKRLANYATAQDLQDTFVDINSLPLAAVERIEVLKDGASAVYGSDAVAGVVNIILKKNFQGVELGGSLGHSGGGTGQDERNYQFLAGKGDLNKDGYNIFFSLDGQIREELDATDVGYLRDSDFRSKAGGRLNWTPTNYYNNDPTQGFSKAVGPVQRVPWGEISPGKKGDVWAYNPAQYDTLMPSINRYHALLRGTLQINDQLQAYSELLYSHSTASFIFGGPLSIGSSLQAWDNANQRLTKIDTTLPVGNPANPNAVPTPVSTNLWSLGIRNKTDSTEFSREVIGLKGSFNTWDWDLSALHSESRLQETVTNFGNRYAFQQLLANGGYDFTTINNPASAVNALSLSTLRPAVSKLNVIDATIAGPLWTLPAGDIGFAAGYQFRNESLNSQTSTAVLSGTELRPAIDIIDGSRNVSALFAEFKVPVLSTLEANVAGRLDHYSDFGTAFSPKFSLRYQPTNWLLLRGTASRGFRAPSLPEITNSSAISYTSVKDPYDPITPNQVRSITGVYAANPKLDPERSKNYNLGIVLSPAVNTSIALDYYRISQTGIIGPDDLNYIVQNPALYPGRVVRDPQGRILTISNQYQNQSARTTSGLDLDVRQVFPAGDLGKFTLRGGWSYLLNFKQPQVAGQSSVDGSGSNTFGALPKWRGTTELTWDYRDISSTLGWYYTGSYKIDDNLREDDYPTRVAGNSTFDLSVSYTGIKNTTLKLAAQNILNQKPSWDPSTPYYDISLYDPRGRFITLGASYKF</sequence>
<dbReference type="OrthoDB" id="9805434at2"/>
<evidence type="ECO:0000256" key="7">
    <source>
        <dbReference type="ARBA" id="ARBA00023237"/>
    </source>
</evidence>
<dbReference type="InterPro" id="IPR039426">
    <property type="entry name" value="TonB-dep_rcpt-like"/>
</dbReference>
<protein>
    <submittedName>
        <fullName evidence="13">TonB-dependent receptor</fullName>
    </submittedName>
</protein>
<gene>
    <name evidence="13" type="ORF">HYN46_15735</name>
</gene>
<evidence type="ECO:0000256" key="8">
    <source>
        <dbReference type="PROSITE-ProRule" id="PRU01360"/>
    </source>
</evidence>
<dbReference type="PANTHER" id="PTHR47234">
    <property type="match status" value="1"/>
</dbReference>
<feature type="domain" description="TonB-dependent receptor-like beta-barrel" evidence="11">
    <location>
        <begin position="359"/>
        <end position="835"/>
    </location>
</feature>
<dbReference type="Proteomes" id="UP000253940">
    <property type="component" value="Chromosome"/>
</dbReference>
<feature type="domain" description="TonB-dependent receptor plug" evidence="12">
    <location>
        <begin position="53"/>
        <end position="170"/>
    </location>
</feature>
<dbReference type="InterPro" id="IPR037066">
    <property type="entry name" value="Plug_dom_sf"/>
</dbReference>
<keyword evidence="13" id="KW-0675">Receptor</keyword>
<dbReference type="PANTHER" id="PTHR47234:SF1">
    <property type="entry name" value="TONB-DEPENDENT RECEPTOR"/>
    <property type="match status" value="1"/>
</dbReference>